<protein>
    <submittedName>
        <fullName evidence="2">Uncharacterized protein</fullName>
    </submittedName>
</protein>
<accession>A0A967ECB0</accession>
<evidence type="ECO:0000313" key="2">
    <source>
        <dbReference type="EMBL" id="NHO52765.1"/>
    </source>
</evidence>
<dbReference type="EMBL" id="WOTH01000003">
    <property type="protein sequence ID" value="NHO52765.1"/>
    <property type="molecule type" value="Genomic_DNA"/>
</dbReference>
<proteinExistence type="predicted"/>
<evidence type="ECO:0000256" key="1">
    <source>
        <dbReference type="SAM" id="Phobius"/>
    </source>
</evidence>
<organism evidence="2 3">
    <name type="scientific">Acetobacter estunensis</name>
    <dbReference type="NCBI Taxonomy" id="104097"/>
    <lineage>
        <taxon>Bacteria</taxon>
        <taxon>Pseudomonadati</taxon>
        <taxon>Pseudomonadota</taxon>
        <taxon>Alphaproteobacteria</taxon>
        <taxon>Acetobacterales</taxon>
        <taxon>Acetobacteraceae</taxon>
        <taxon>Acetobacter</taxon>
    </lineage>
</organism>
<keyword evidence="3" id="KW-1185">Reference proteome</keyword>
<feature type="transmembrane region" description="Helical" evidence="1">
    <location>
        <begin position="29"/>
        <end position="54"/>
    </location>
</feature>
<name>A0A967ECB0_9PROT</name>
<keyword evidence="1" id="KW-0812">Transmembrane</keyword>
<keyword evidence="1" id="KW-0472">Membrane</keyword>
<dbReference type="Proteomes" id="UP000597459">
    <property type="component" value="Unassembled WGS sequence"/>
</dbReference>
<gene>
    <name evidence="2" type="ORF">GOB87_02155</name>
</gene>
<sequence length="142" mass="15869">MRIFEVGKTAAHAEVELLQRKAMRLGRQIALLVVAALMGFFSLITGHALLWAIFRYEFGFGPVLAPGAVFGTDIFVALVFLFFGRRSFILPSEIEAHLRRDRAINELKQTLTIFSVASAVTGPLSRFAGRKVWGVMSRRNRS</sequence>
<evidence type="ECO:0000313" key="3">
    <source>
        <dbReference type="Proteomes" id="UP000597459"/>
    </source>
</evidence>
<dbReference type="AlphaFoldDB" id="A0A967ECB0"/>
<feature type="transmembrane region" description="Helical" evidence="1">
    <location>
        <begin position="60"/>
        <end position="83"/>
    </location>
</feature>
<dbReference type="RefSeq" id="WP_166312912.1">
    <property type="nucleotide sequence ID" value="NZ_WOTH01000003.1"/>
</dbReference>
<comment type="caution">
    <text evidence="2">The sequence shown here is derived from an EMBL/GenBank/DDBJ whole genome shotgun (WGS) entry which is preliminary data.</text>
</comment>
<reference evidence="2" key="1">
    <citation type="submission" date="2019-11" db="EMBL/GenBank/DDBJ databases">
        <title>Description of new Acetobacter species.</title>
        <authorList>
            <person name="Cleenwerck I."/>
            <person name="Sombolestani A.S."/>
        </authorList>
    </citation>
    <scope>NUCLEOTIDE SEQUENCE</scope>
    <source>
        <strain evidence="2">LMG 1626</strain>
    </source>
</reference>
<keyword evidence="1" id="KW-1133">Transmembrane helix</keyword>